<evidence type="ECO:0000256" key="3">
    <source>
        <dbReference type="PROSITE-ProRule" id="PRU00042"/>
    </source>
</evidence>
<evidence type="ECO:0000256" key="1">
    <source>
        <dbReference type="ARBA" id="ARBA00004123"/>
    </source>
</evidence>
<protein>
    <recommendedName>
        <fullName evidence="5">C2H2-type domain-containing protein</fullName>
    </recommendedName>
</protein>
<feature type="compositionally biased region" description="Low complexity" evidence="4">
    <location>
        <begin position="722"/>
        <end position="734"/>
    </location>
</feature>
<dbReference type="InterPro" id="IPR013087">
    <property type="entry name" value="Znf_C2H2_type"/>
</dbReference>
<comment type="subcellular location">
    <subcellularLocation>
        <location evidence="1">Nucleus</location>
    </subcellularLocation>
</comment>
<feature type="compositionally biased region" description="Basic and acidic residues" evidence="4">
    <location>
        <begin position="1049"/>
        <end position="1074"/>
    </location>
</feature>
<feature type="compositionally biased region" description="Basic and acidic residues" evidence="4">
    <location>
        <begin position="1243"/>
        <end position="1254"/>
    </location>
</feature>
<feature type="region of interest" description="Disordered" evidence="4">
    <location>
        <begin position="1017"/>
        <end position="1078"/>
    </location>
</feature>
<feature type="compositionally biased region" description="Basic and acidic residues" evidence="4">
    <location>
        <begin position="657"/>
        <end position="671"/>
    </location>
</feature>
<dbReference type="InterPro" id="IPR041591">
    <property type="entry name" value="OCRE"/>
</dbReference>
<dbReference type="PANTHER" id="PTHR13948">
    <property type="entry name" value="RNA-BINDING PROTEIN"/>
    <property type="match status" value="1"/>
</dbReference>
<gene>
    <name evidence="6" type="ORF">AAFF_G00232470</name>
</gene>
<feature type="region of interest" description="Disordered" evidence="4">
    <location>
        <begin position="1"/>
        <end position="572"/>
    </location>
</feature>
<keyword evidence="2" id="KW-0539">Nucleus</keyword>
<dbReference type="PROSITE" id="PS50157">
    <property type="entry name" value="ZINC_FINGER_C2H2_2"/>
    <property type="match status" value="1"/>
</dbReference>
<feature type="region of interest" description="Disordered" evidence="4">
    <location>
        <begin position="1090"/>
        <end position="1123"/>
    </location>
</feature>
<dbReference type="SUPFAM" id="SSF54928">
    <property type="entry name" value="RNA-binding domain, RBD"/>
    <property type="match status" value="2"/>
</dbReference>
<evidence type="ECO:0000256" key="4">
    <source>
        <dbReference type="SAM" id="MobiDB-lite"/>
    </source>
</evidence>
<dbReference type="PANTHER" id="PTHR13948:SF37">
    <property type="entry name" value="RNA-BINDING PROTEIN 6 ISOFORM X1"/>
    <property type="match status" value="1"/>
</dbReference>
<dbReference type="SMART" id="SM00360">
    <property type="entry name" value="RRM"/>
    <property type="match status" value="2"/>
</dbReference>
<keyword evidence="3" id="KW-0863">Zinc-finger</keyword>
<feature type="compositionally biased region" description="Basic and acidic residues" evidence="4">
    <location>
        <begin position="1136"/>
        <end position="1152"/>
    </location>
</feature>
<organism evidence="6 7">
    <name type="scientific">Aldrovandia affinis</name>
    <dbReference type="NCBI Taxonomy" id="143900"/>
    <lineage>
        <taxon>Eukaryota</taxon>
        <taxon>Metazoa</taxon>
        <taxon>Chordata</taxon>
        <taxon>Craniata</taxon>
        <taxon>Vertebrata</taxon>
        <taxon>Euteleostomi</taxon>
        <taxon>Actinopterygii</taxon>
        <taxon>Neopterygii</taxon>
        <taxon>Teleostei</taxon>
        <taxon>Notacanthiformes</taxon>
        <taxon>Halosauridae</taxon>
        <taxon>Aldrovandia</taxon>
    </lineage>
</organism>
<dbReference type="GO" id="GO:0003723">
    <property type="term" value="F:RNA binding"/>
    <property type="evidence" value="ECO:0007669"/>
    <property type="project" value="InterPro"/>
</dbReference>
<feature type="region of interest" description="Disordered" evidence="4">
    <location>
        <begin position="656"/>
        <end position="753"/>
    </location>
</feature>
<evidence type="ECO:0000313" key="6">
    <source>
        <dbReference type="EMBL" id="KAJ8378953.1"/>
    </source>
</evidence>
<feature type="region of interest" description="Disordered" evidence="4">
    <location>
        <begin position="1243"/>
        <end position="1305"/>
    </location>
</feature>
<comment type="caution">
    <text evidence="6">The sequence shown here is derived from an EMBL/GenBank/DDBJ whole genome shotgun (WGS) entry which is preliminary data.</text>
</comment>
<feature type="compositionally biased region" description="Pro residues" evidence="4">
    <location>
        <begin position="1"/>
        <end position="12"/>
    </location>
</feature>
<feature type="compositionally biased region" description="Basic and acidic residues" evidence="4">
    <location>
        <begin position="1090"/>
        <end position="1099"/>
    </location>
</feature>
<dbReference type="InterPro" id="IPR035979">
    <property type="entry name" value="RBD_domain_sf"/>
</dbReference>
<dbReference type="InterPro" id="IPR012677">
    <property type="entry name" value="Nucleotide-bd_a/b_plait_sf"/>
</dbReference>
<feature type="compositionally biased region" description="Basic and acidic residues" evidence="4">
    <location>
        <begin position="1110"/>
        <end position="1119"/>
    </location>
</feature>
<dbReference type="Pfam" id="PF17780">
    <property type="entry name" value="OCRE"/>
    <property type="match status" value="1"/>
</dbReference>
<feature type="compositionally biased region" description="Basic and acidic residues" evidence="4">
    <location>
        <begin position="380"/>
        <end position="401"/>
    </location>
</feature>
<feature type="compositionally biased region" description="Basic and acidic residues" evidence="4">
    <location>
        <begin position="17"/>
        <end position="103"/>
    </location>
</feature>
<accession>A0AAD7W4F7</accession>
<dbReference type="GO" id="GO:0005634">
    <property type="term" value="C:nucleus"/>
    <property type="evidence" value="ECO:0007669"/>
    <property type="project" value="UniProtKB-SubCell"/>
</dbReference>
<keyword evidence="7" id="KW-1185">Reference proteome</keyword>
<feature type="domain" description="C2H2-type" evidence="5">
    <location>
        <begin position="1201"/>
        <end position="1231"/>
    </location>
</feature>
<dbReference type="CDD" id="cd16162">
    <property type="entry name" value="OCRE_RBM5_like"/>
    <property type="match status" value="1"/>
</dbReference>
<feature type="compositionally biased region" description="Polar residues" evidence="4">
    <location>
        <begin position="710"/>
        <end position="721"/>
    </location>
</feature>
<feature type="compositionally biased region" description="Basic and acidic residues" evidence="4">
    <location>
        <begin position="357"/>
        <end position="373"/>
    </location>
</feature>
<dbReference type="GO" id="GO:0000398">
    <property type="term" value="P:mRNA splicing, via spliceosome"/>
    <property type="evidence" value="ECO:0007669"/>
    <property type="project" value="TreeGrafter"/>
</dbReference>
<keyword evidence="3" id="KW-0862">Zinc</keyword>
<sequence>MWDNPRPGPRGGPPFRGDPRGEMFEGRDCPVPEFRGRDVKPMGHRPPDRPPLDMRRFDRPGDMRAREMEPLDIRGRETHRDFFRPGDEADAGMRRRYDMEVRNKLQGPPDFMGPGRHPLDIGGRDMNPRGLREPDDGFMGARERDRFRMDMPGFNEPPMDSRRRLPMDILNRDEGFREMHDRERPRMGMEDIDGLSMDMPPREREIIDFDRRGGAPNPRGRFESDVDFRNRIRPSAEFRERDRSPLSFGENDGVPMDARGRPDLAPDFGGLNRPKFRAGEGNFREMEFPEQREPPMGFRGREEKPHSEEWHGRDMRDRGPFPPHMKGTPPFPKGRERFPPARGREGDSGPGEAADFPGRERPPPPEFPMEKDGSFGFPRPGREAMDSHGWERNAPPDHFAGRDLPPFGRKGPQEGPHMEPPLLSTPNRESEPKRWSRDQDPKQNQNQIPPPRGRPPYLRGPEPALGKSQSAQDHSGPEGHPPFGEPKDLLAKPGQEGVKEEFPENSGSDCRDQDYRDIDYRTGSGRTYDYESREQLGAEKPPKEASKPLQPPRFNDSPSQDQDYRSASVKKDVSNTISITGIPKTATMEQILGAFAVRDGVPMQGMKIKNVVPGYSYDTAYVEFLNLEDAVHFMESNQGSLKVGSKTALMRYIQPDRNSKEASEAVHKDSPPQEPLLPTPGTAKIPPLEAANQDGHRQKPPGDSPLQGAWQRSSNLTPEAWQQQMDQQQQQQQQLEAESWGARNPRHPPRQMDPIFKESKTMIIKNVKPTTTVETILKALDPYAYLDERNVRLVRGKPMGAKCFCFVDMDSHEQVTRLVDLLTKPPSLMIDGVRVYVEVAKPLKNQSYKREFDKSNTSLLGYPPDAGMMEHYYPQPGQALLPTPTTIQGDPVLPGNRETSVTPDPQLNVNVTQAAPYTEAPALDHPFQAPDSQGPAVPPALPAAGEGSDPYSYATETPDMSTYLYDATSGFYYDPQTTLYYDPSSRYFYNAQTQQYLYWDTATKAYIPVPGYTTDTQPPSAHASVPVAPPPDAQTAEGVLDGNAIPDMGLDKRDDDDPASRSEKEKKEKEEKPRSLAAFKIMKDMERWAKIQNRQKESVRSPSPVLKTPGGHDDRKSSKAADAGFAIFERKGVGDELFKKPLAPPKKEDKGLKRPMGSLGLLVADYGAGSDDEEEEKHEAPRVVKSQPEEKEDKLTDWKKMACLLCRRQFPNKDALVRHQQLSDLHKQNMEIHLKIKRSKKELEALENQEKQLSSRDTSSSPPEVKRKKYQNNSWSNAPREMHKTSERPGLGSEPTERKKKEPVVWNHATYKQAVRKAMFARFKELE</sequence>
<dbReference type="GO" id="GO:0008270">
    <property type="term" value="F:zinc ion binding"/>
    <property type="evidence" value="ECO:0007669"/>
    <property type="project" value="UniProtKB-KW"/>
</dbReference>
<evidence type="ECO:0000313" key="7">
    <source>
        <dbReference type="Proteomes" id="UP001221898"/>
    </source>
</evidence>
<dbReference type="Gene3D" id="3.30.70.330">
    <property type="match status" value="1"/>
</dbReference>
<feature type="compositionally biased region" description="Basic and acidic residues" evidence="4">
    <location>
        <begin position="220"/>
        <end position="244"/>
    </location>
</feature>
<dbReference type="EMBL" id="JAINUG010000305">
    <property type="protein sequence ID" value="KAJ8378953.1"/>
    <property type="molecule type" value="Genomic_DNA"/>
</dbReference>
<dbReference type="Proteomes" id="UP001221898">
    <property type="component" value="Unassembled WGS sequence"/>
</dbReference>
<proteinExistence type="predicted"/>
<feature type="compositionally biased region" description="Basic and acidic residues" evidence="4">
    <location>
        <begin position="1177"/>
        <end position="1194"/>
    </location>
</feature>
<keyword evidence="3" id="KW-0479">Metal-binding</keyword>
<feature type="compositionally biased region" description="Basic and acidic residues" evidence="4">
    <location>
        <begin position="509"/>
        <end position="520"/>
    </location>
</feature>
<feature type="compositionally biased region" description="Basic and acidic residues" evidence="4">
    <location>
        <begin position="282"/>
        <end position="319"/>
    </location>
</feature>
<feature type="compositionally biased region" description="Basic and acidic residues" evidence="4">
    <location>
        <begin position="200"/>
        <end position="213"/>
    </location>
</feature>
<evidence type="ECO:0000256" key="2">
    <source>
        <dbReference type="ARBA" id="ARBA00023242"/>
    </source>
</evidence>
<feature type="region of interest" description="Disordered" evidence="4">
    <location>
        <begin position="926"/>
        <end position="949"/>
    </location>
</feature>
<feature type="compositionally biased region" description="Basic and acidic residues" evidence="4">
    <location>
        <begin position="333"/>
        <end position="347"/>
    </location>
</feature>
<name>A0AAD7W4F7_9TELE</name>
<feature type="compositionally biased region" description="Basic and acidic residues" evidence="4">
    <location>
        <begin position="159"/>
        <end position="189"/>
    </location>
</feature>
<feature type="compositionally biased region" description="Basic and acidic residues" evidence="4">
    <location>
        <begin position="117"/>
        <end position="149"/>
    </location>
</feature>
<feature type="compositionally biased region" description="Basic and acidic residues" evidence="4">
    <location>
        <begin position="528"/>
        <end position="546"/>
    </location>
</feature>
<feature type="compositionally biased region" description="Basic and acidic residues" evidence="4">
    <location>
        <begin position="428"/>
        <end position="441"/>
    </location>
</feature>
<evidence type="ECO:0000259" key="5">
    <source>
        <dbReference type="PROSITE" id="PS50157"/>
    </source>
</evidence>
<feature type="region of interest" description="Disordered" evidence="4">
    <location>
        <begin position="1136"/>
        <end position="1194"/>
    </location>
</feature>
<dbReference type="InterPro" id="IPR000504">
    <property type="entry name" value="RRM_dom"/>
</dbReference>
<reference evidence="6" key="1">
    <citation type="journal article" date="2023" name="Science">
        <title>Genome structures resolve the early diversification of teleost fishes.</title>
        <authorList>
            <person name="Parey E."/>
            <person name="Louis A."/>
            <person name="Montfort J."/>
            <person name="Bouchez O."/>
            <person name="Roques C."/>
            <person name="Iampietro C."/>
            <person name="Lluch J."/>
            <person name="Castinel A."/>
            <person name="Donnadieu C."/>
            <person name="Desvignes T."/>
            <person name="Floi Bucao C."/>
            <person name="Jouanno E."/>
            <person name="Wen M."/>
            <person name="Mejri S."/>
            <person name="Dirks R."/>
            <person name="Jansen H."/>
            <person name="Henkel C."/>
            <person name="Chen W.J."/>
            <person name="Zahm M."/>
            <person name="Cabau C."/>
            <person name="Klopp C."/>
            <person name="Thompson A.W."/>
            <person name="Robinson-Rechavi M."/>
            <person name="Braasch I."/>
            <person name="Lecointre G."/>
            <person name="Bobe J."/>
            <person name="Postlethwait J.H."/>
            <person name="Berthelot C."/>
            <person name="Roest Crollius H."/>
            <person name="Guiguen Y."/>
        </authorList>
    </citation>
    <scope>NUCLEOTIDE SEQUENCE</scope>
    <source>
        <strain evidence="6">NC1722</strain>
    </source>
</reference>